<protein>
    <submittedName>
        <fullName evidence="3">Uncharacterized protein</fullName>
    </submittedName>
</protein>
<dbReference type="Proteomes" id="UP000887572">
    <property type="component" value="Unplaced"/>
</dbReference>
<keyword evidence="1" id="KW-0732">Signal</keyword>
<accession>A0A914HPM8</accession>
<evidence type="ECO:0000256" key="1">
    <source>
        <dbReference type="SAM" id="SignalP"/>
    </source>
</evidence>
<name>A0A914HPM8_GLORO</name>
<organism evidence="2 3">
    <name type="scientific">Globodera rostochiensis</name>
    <name type="common">Golden nematode worm</name>
    <name type="synonym">Heterodera rostochiensis</name>
    <dbReference type="NCBI Taxonomy" id="31243"/>
    <lineage>
        <taxon>Eukaryota</taxon>
        <taxon>Metazoa</taxon>
        <taxon>Ecdysozoa</taxon>
        <taxon>Nematoda</taxon>
        <taxon>Chromadorea</taxon>
        <taxon>Rhabditida</taxon>
        <taxon>Tylenchina</taxon>
        <taxon>Tylenchomorpha</taxon>
        <taxon>Tylenchoidea</taxon>
        <taxon>Heteroderidae</taxon>
        <taxon>Heteroderinae</taxon>
        <taxon>Globodera</taxon>
    </lineage>
</organism>
<keyword evidence="2" id="KW-1185">Reference proteome</keyword>
<proteinExistence type="predicted"/>
<sequence length="74" mass="8477">MNLRRPSFIVLLLCCTVSGGIFFDVPWYNSYIGLTQLSYNPVGSSRLYFLSVNVRMEERQYDDDEQAELLMGSG</sequence>
<feature type="chain" id="PRO_5037714234" evidence="1">
    <location>
        <begin position="20"/>
        <end position="74"/>
    </location>
</feature>
<feature type="signal peptide" evidence="1">
    <location>
        <begin position="1"/>
        <end position="19"/>
    </location>
</feature>
<evidence type="ECO:0000313" key="2">
    <source>
        <dbReference type="Proteomes" id="UP000887572"/>
    </source>
</evidence>
<dbReference type="WBParaSite" id="Gr19_v10_g3483.t1">
    <property type="protein sequence ID" value="Gr19_v10_g3483.t1"/>
    <property type="gene ID" value="Gr19_v10_g3483"/>
</dbReference>
<reference evidence="3" key="1">
    <citation type="submission" date="2022-11" db="UniProtKB">
        <authorList>
            <consortium name="WormBaseParasite"/>
        </authorList>
    </citation>
    <scope>IDENTIFICATION</scope>
</reference>
<evidence type="ECO:0000313" key="3">
    <source>
        <dbReference type="WBParaSite" id="Gr19_v10_g3483.t1"/>
    </source>
</evidence>
<dbReference type="AlphaFoldDB" id="A0A914HPM8"/>